<evidence type="ECO:0000313" key="3">
    <source>
        <dbReference type="Proteomes" id="UP000193944"/>
    </source>
</evidence>
<accession>A0A1Y1WYN5</accession>
<evidence type="ECO:0000256" key="1">
    <source>
        <dbReference type="SAM" id="SignalP"/>
    </source>
</evidence>
<gene>
    <name evidence="2" type="ORF">BCR32DRAFT_247029</name>
</gene>
<evidence type="ECO:0000313" key="2">
    <source>
        <dbReference type="EMBL" id="ORX78613.1"/>
    </source>
</evidence>
<dbReference type="Proteomes" id="UP000193944">
    <property type="component" value="Unassembled WGS sequence"/>
</dbReference>
<keyword evidence="1" id="KW-0732">Signal</keyword>
<sequence length="203" mass="23749">MNYNTYIIITLIISFIRNIYCQNNNYIIYDNNDKNKFNILKDVIKKGVKPEFCNSNKISYCYDEDNNYFTCLLNTTDHFYQALNYINKDTNEQNQNINNESNSGLIMEACNKEYNEQICITRSCQNDENCFSGICDMGTCITNIDRPLLICQCDEKYNMTCSRAEQEHCTNNNDCITSYCEGKTNLCLRLNNDNRKNSKLLKL</sequence>
<keyword evidence="3" id="KW-1185">Reference proteome</keyword>
<feature type="chain" id="PRO_5011010500" description="EGF-like domain-containing protein" evidence="1">
    <location>
        <begin position="22"/>
        <end position="203"/>
    </location>
</feature>
<name>A0A1Y1WYN5_9FUNG</name>
<reference evidence="2 3" key="2">
    <citation type="submission" date="2016-08" db="EMBL/GenBank/DDBJ databases">
        <title>Pervasive Adenine N6-methylation of Active Genes in Fungi.</title>
        <authorList>
            <consortium name="DOE Joint Genome Institute"/>
            <person name="Mondo S.J."/>
            <person name="Dannebaum R.O."/>
            <person name="Kuo R.C."/>
            <person name="Labutti K."/>
            <person name="Haridas S."/>
            <person name="Kuo A."/>
            <person name="Salamov A."/>
            <person name="Ahrendt S.R."/>
            <person name="Lipzen A."/>
            <person name="Sullivan W."/>
            <person name="Andreopoulos W.B."/>
            <person name="Clum A."/>
            <person name="Lindquist E."/>
            <person name="Daum C."/>
            <person name="Ramamoorthy G.K."/>
            <person name="Gryganskyi A."/>
            <person name="Culley D."/>
            <person name="Magnuson J.K."/>
            <person name="James T.Y."/>
            <person name="O'Malley M.A."/>
            <person name="Stajich J.E."/>
            <person name="Spatafora J.W."/>
            <person name="Visel A."/>
            <person name="Grigoriev I.V."/>
        </authorList>
    </citation>
    <scope>NUCLEOTIDE SEQUENCE [LARGE SCALE GENOMIC DNA]</scope>
    <source>
        <strain evidence="2 3">S4</strain>
    </source>
</reference>
<proteinExistence type="predicted"/>
<organism evidence="2 3">
    <name type="scientific">Anaeromyces robustus</name>
    <dbReference type="NCBI Taxonomy" id="1754192"/>
    <lineage>
        <taxon>Eukaryota</taxon>
        <taxon>Fungi</taxon>
        <taxon>Fungi incertae sedis</taxon>
        <taxon>Chytridiomycota</taxon>
        <taxon>Chytridiomycota incertae sedis</taxon>
        <taxon>Neocallimastigomycetes</taxon>
        <taxon>Neocallimastigales</taxon>
        <taxon>Neocallimastigaceae</taxon>
        <taxon>Anaeromyces</taxon>
    </lineage>
</organism>
<evidence type="ECO:0008006" key="4">
    <source>
        <dbReference type="Google" id="ProtNLM"/>
    </source>
</evidence>
<feature type="signal peptide" evidence="1">
    <location>
        <begin position="1"/>
        <end position="21"/>
    </location>
</feature>
<comment type="caution">
    <text evidence="2">The sequence shown here is derived from an EMBL/GenBank/DDBJ whole genome shotgun (WGS) entry which is preliminary data.</text>
</comment>
<protein>
    <recommendedName>
        <fullName evidence="4">EGF-like domain-containing protein</fullName>
    </recommendedName>
</protein>
<dbReference type="EMBL" id="MCFG01000204">
    <property type="protein sequence ID" value="ORX78613.1"/>
    <property type="molecule type" value="Genomic_DNA"/>
</dbReference>
<dbReference type="AlphaFoldDB" id="A0A1Y1WYN5"/>
<reference evidence="2 3" key="1">
    <citation type="submission" date="2016-08" db="EMBL/GenBank/DDBJ databases">
        <title>A Parts List for Fungal Cellulosomes Revealed by Comparative Genomics.</title>
        <authorList>
            <consortium name="DOE Joint Genome Institute"/>
            <person name="Haitjema C.H."/>
            <person name="Gilmore S.P."/>
            <person name="Henske J.K."/>
            <person name="Solomon K.V."/>
            <person name="De Groot R."/>
            <person name="Kuo A."/>
            <person name="Mondo S.J."/>
            <person name="Salamov A.A."/>
            <person name="Labutti K."/>
            <person name="Zhao Z."/>
            <person name="Chiniquy J."/>
            <person name="Barry K."/>
            <person name="Brewer H.M."/>
            <person name="Purvine S.O."/>
            <person name="Wright A.T."/>
            <person name="Boxma B."/>
            <person name="Van Alen T."/>
            <person name="Hackstein J.H."/>
            <person name="Baker S.E."/>
            <person name="Grigoriev I.V."/>
            <person name="O'Malley M.A."/>
        </authorList>
    </citation>
    <scope>NUCLEOTIDE SEQUENCE [LARGE SCALE GENOMIC DNA]</scope>
    <source>
        <strain evidence="2 3">S4</strain>
    </source>
</reference>